<dbReference type="EMBL" id="JAGDFL010000337">
    <property type="protein sequence ID" value="KAG7392456.1"/>
    <property type="molecule type" value="Genomic_DNA"/>
</dbReference>
<organism evidence="7 8">
    <name type="scientific">Phytophthora boehmeriae</name>
    <dbReference type="NCBI Taxonomy" id="109152"/>
    <lineage>
        <taxon>Eukaryota</taxon>
        <taxon>Sar</taxon>
        <taxon>Stramenopiles</taxon>
        <taxon>Oomycota</taxon>
        <taxon>Peronosporomycetes</taxon>
        <taxon>Peronosporales</taxon>
        <taxon>Peronosporaceae</taxon>
        <taxon>Phytophthora</taxon>
    </lineage>
</organism>
<gene>
    <name evidence="7" type="ORF">PHYBOEH_006353</name>
</gene>
<comment type="function">
    <text evidence="5">Effector that suppresses plant defense responses during pathogen infection.</text>
</comment>
<evidence type="ECO:0000313" key="8">
    <source>
        <dbReference type="Proteomes" id="UP000693981"/>
    </source>
</evidence>
<keyword evidence="3 5" id="KW-0964">Secreted</keyword>
<accession>A0A8T1WGB0</accession>
<evidence type="ECO:0000313" key="7">
    <source>
        <dbReference type="EMBL" id="KAG7392456.1"/>
    </source>
</evidence>
<evidence type="ECO:0000256" key="6">
    <source>
        <dbReference type="SAM" id="MobiDB-lite"/>
    </source>
</evidence>
<dbReference type="Proteomes" id="UP000693981">
    <property type="component" value="Unassembled WGS sequence"/>
</dbReference>
<evidence type="ECO:0000256" key="2">
    <source>
        <dbReference type="ARBA" id="ARBA00010400"/>
    </source>
</evidence>
<proteinExistence type="inferred from homology"/>
<evidence type="ECO:0000256" key="1">
    <source>
        <dbReference type="ARBA" id="ARBA00004613"/>
    </source>
</evidence>
<keyword evidence="4 5" id="KW-0732">Signal</keyword>
<comment type="domain">
    <text evidence="5">The RxLR-dEER motif acts to carry the protein into the host cell cytoplasm through binding to cell surface phosphatidylinositol-3-phosphate.</text>
</comment>
<dbReference type="InterPro" id="IPR031825">
    <property type="entry name" value="RXLR"/>
</dbReference>
<evidence type="ECO:0000256" key="5">
    <source>
        <dbReference type="RuleBase" id="RU367124"/>
    </source>
</evidence>
<dbReference type="AlphaFoldDB" id="A0A8T1WGB0"/>
<reference evidence="7" key="1">
    <citation type="submission" date="2021-02" db="EMBL/GenBank/DDBJ databases">
        <authorList>
            <person name="Palmer J.M."/>
        </authorList>
    </citation>
    <scope>NUCLEOTIDE SEQUENCE</scope>
    <source>
        <strain evidence="7">SCRP23</strain>
    </source>
</reference>
<dbReference type="GO" id="GO:0005576">
    <property type="term" value="C:extracellular region"/>
    <property type="evidence" value="ECO:0007669"/>
    <property type="project" value="UniProtKB-SubCell"/>
</dbReference>
<comment type="similarity">
    <text evidence="2 5">Belongs to the RxLR effector family.</text>
</comment>
<sequence length="157" mass="17136">MRVYNALLMAAATLLASTEAVTAAVDQTKLSQSGDLIRSVNAAPMAAADKRLLRSRNEYEDGDSDDSLDDGLVDDEIDADEEERGKPLFGASVFDKALKSDRNMNKYIDRLMANGVKKALLAGKLDLDPNAMSAWTHQYRNIYLQLAAKRAAKGLVD</sequence>
<name>A0A8T1WGB0_9STRA</name>
<feature type="signal peptide" evidence="5">
    <location>
        <begin position="1"/>
        <end position="23"/>
    </location>
</feature>
<feature type="compositionally biased region" description="Acidic residues" evidence="6">
    <location>
        <begin position="60"/>
        <end position="82"/>
    </location>
</feature>
<comment type="caution">
    <text evidence="7">The sequence shown here is derived from an EMBL/GenBank/DDBJ whole genome shotgun (WGS) entry which is preliminary data.</text>
</comment>
<comment type="subcellular location">
    <subcellularLocation>
        <location evidence="1 5">Secreted</location>
    </subcellularLocation>
</comment>
<feature type="region of interest" description="Disordered" evidence="6">
    <location>
        <begin position="54"/>
        <end position="84"/>
    </location>
</feature>
<evidence type="ECO:0000256" key="3">
    <source>
        <dbReference type="ARBA" id="ARBA00022525"/>
    </source>
</evidence>
<protein>
    <recommendedName>
        <fullName evidence="5">RxLR effector protein</fullName>
    </recommendedName>
</protein>
<evidence type="ECO:0000256" key="4">
    <source>
        <dbReference type="ARBA" id="ARBA00022729"/>
    </source>
</evidence>
<keyword evidence="8" id="KW-1185">Reference proteome</keyword>
<dbReference type="Pfam" id="PF16810">
    <property type="entry name" value="RXLR"/>
    <property type="match status" value="1"/>
</dbReference>
<feature type="chain" id="PRO_5035961886" description="RxLR effector protein" evidence="5">
    <location>
        <begin position="24"/>
        <end position="157"/>
    </location>
</feature>